<evidence type="ECO:0000256" key="1">
    <source>
        <dbReference type="SAM" id="MobiDB-lite"/>
    </source>
</evidence>
<gene>
    <name evidence="3" type="ORF">DesU5LDRAFT_0547</name>
</gene>
<dbReference type="STRING" id="596152.DesU5LDRAFT_0547"/>
<accession>I2PXJ6</accession>
<dbReference type="OrthoDB" id="5461287at2"/>
<organism evidence="3">
    <name type="scientific">Desulfovibrio sp. U5L</name>
    <dbReference type="NCBI Taxonomy" id="596152"/>
    <lineage>
        <taxon>Bacteria</taxon>
        <taxon>Pseudomonadati</taxon>
        <taxon>Thermodesulfobacteriota</taxon>
        <taxon>Desulfovibrionia</taxon>
        <taxon>Desulfovibrionales</taxon>
        <taxon>Desulfovibrionaceae</taxon>
        <taxon>Desulfovibrio</taxon>
    </lineage>
</organism>
<feature type="signal peptide" evidence="2">
    <location>
        <begin position="1"/>
        <end position="27"/>
    </location>
</feature>
<dbReference type="AlphaFoldDB" id="I2PXJ6"/>
<evidence type="ECO:0000256" key="2">
    <source>
        <dbReference type="SAM" id="SignalP"/>
    </source>
</evidence>
<name>I2PXJ6_9BACT</name>
<reference evidence="3" key="1">
    <citation type="submission" date="2011-11" db="EMBL/GenBank/DDBJ databases">
        <title>Improved High-Quality Draft sequence of Desulfovibrio sp. U5L.</title>
        <authorList>
            <consortium name="US DOE Joint Genome Institute"/>
            <person name="Lucas S."/>
            <person name="Han J."/>
            <person name="Lapidus A."/>
            <person name="Cheng J.-F."/>
            <person name="Goodwin L."/>
            <person name="Pitluck S."/>
            <person name="Peters L."/>
            <person name="Ovchinnikova G."/>
            <person name="Held B."/>
            <person name="Detter J.C."/>
            <person name="Han C."/>
            <person name="Tapia R."/>
            <person name="Land M."/>
            <person name="Hauser L."/>
            <person name="Kyrpides N."/>
            <person name="Ivanova N."/>
            <person name="Pagani I."/>
            <person name="Gabster J."/>
            <person name="Walker C."/>
            <person name="Stolyar S."/>
            <person name="Stahl D."/>
            <person name="Arkin A."/>
            <person name="Dehal P."/>
            <person name="Hazen T."/>
            <person name="Woyke T."/>
        </authorList>
    </citation>
    <scope>NUCLEOTIDE SEQUENCE [LARGE SCALE GENOMIC DNA]</scope>
    <source>
        <strain evidence="3">U5L</strain>
    </source>
</reference>
<feature type="region of interest" description="Disordered" evidence="1">
    <location>
        <begin position="100"/>
        <end position="121"/>
    </location>
</feature>
<evidence type="ECO:0000313" key="3">
    <source>
        <dbReference type="EMBL" id="EIG52252.1"/>
    </source>
</evidence>
<feature type="chain" id="PRO_5003663505" evidence="2">
    <location>
        <begin position="28"/>
        <end position="121"/>
    </location>
</feature>
<dbReference type="HOGENOM" id="CLU_2034328_0_0_7"/>
<dbReference type="EMBL" id="JH600068">
    <property type="protein sequence ID" value="EIG52252.1"/>
    <property type="molecule type" value="Genomic_DNA"/>
</dbReference>
<proteinExistence type="predicted"/>
<keyword evidence="2" id="KW-0732">Signal</keyword>
<sequence length="121" mass="12228">MQRCLPKCLPKCLVTAALVLAAAVAIGAVWAGSAAGRAQGGARGYARLLAAKNPGPADRSSDCLMAMVLLRDRAGGTGAIPEEQFKALRAYCRVAHAGRLPASAPSPRPGDPAGPATKAPL</sequence>
<protein>
    <submittedName>
        <fullName evidence="3">Uncharacterized protein</fullName>
    </submittedName>
</protein>